<comment type="similarity">
    <text evidence="1">Belongs to the DnaX/STICHEL family.</text>
</comment>
<protein>
    <recommendedName>
        <fullName evidence="2">DNA-directed DNA polymerase</fullName>
        <ecNumber evidence="2">2.7.7.7</ecNumber>
    </recommendedName>
</protein>
<dbReference type="PANTHER" id="PTHR11669">
    <property type="entry name" value="REPLICATION FACTOR C / DNA POLYMERASE III GAMMA-TAU SUBUNIT"/>
    <property type="match status" value="1"/>
</dbReference>
<sequence length="559" mass="61597">MAYLALYRKYRPQTFDAVVGQNFVTQILKNQILSDRVGHAYLFTGIRGTGKTSIAKIFARAINCQDNQDGNPCNVCAVCTEIEKPGVMDIIEIDAASNRGVDEIRDIRDKVKYPPKIGRYKVYIIDEVHMLTKEAFNALLKTLEEPPSHIVFILATTEPNKLPATILSRCQRYDIRPISQEMIVGQMANILKDVGVEMEPAALEIVARRGDHSMRDALSILDQVIDIRQGNAPISSEQVLSFLGLTDEDTISHLVGAMLKEDAPEALAILEQLREKGVDSSLLMGQIIDCLRNLAVVMAAGSRAGDILGRGESEIREMTDQCQGIPPRRIFTMVTDFIEDRQKLRYNDLASTVLEMSVLKQCVPMPVVATGSQGAAAIRANATAPEQKQQRVQQERSPSAVTERVAMPTTSQESTVVKSIPAERSPEESRIRGEEEPAQSRVSSNTRNSGTEGRLDIDGIARAMHNGISPLLRGMFLKGRLCEAGPDELVLQFMAPDGEAPAGMLGDQIDLLQEIAQGIAGRKVHFSIKVVDKDYEEMTFLEKTQAILGDEKIPVTEIN</sequence>
<dbReference type="Pfam" id="PF22608">
    <property type="entry name" value="DNAX_ATPase_lid"/>
    <property type="match status" value="1"/>
</dbReference>
<dbReference type="InterPro" id="IPR012763">
    <property type="entry name" value="DNA_pol_III_sug/sutau_N"/>
</dbReference>
<dbReference type="InterPro" id="IPR050238">
    <property type="entry name" value="DNA_Rep/Repair_Clamp_Loader"/>
</dbReference>
<dbReference type="EC" id="2.7.7.7" evidence="2"/>
<dbReference type="InterPro" id="IPR003593">
    <property type="entry name" value="AAA+_ATPase"/>
</dbReference>
<evidence type="ECO:0000256" key="9">
    <source>
        <dbReference type="ARBA" id="ARBA00022840"/>
    </source>
</evidence>
<dbReference type="InterPro" id="IPR022754">
    <property type="entry name" value="DNA_pol_III_gamma-3"/>
</dbReference>
<keyword evidence="7" id="KW-0547">Nucleotide-binding</keyword>
<evidence type="ECO:0000256" key="5">
    <source>
        <dbReference type="ARBA" id="ARBA00022705"/>
    </source>
</evidence>
<keyword evidence="3" id="KW-0808">Transferase</keyword>
<feature type="compositionally biased region" description="Polar residues" evidence="12">
    <location>
        <begin position="440"/>
        <end position="451"/>
    </location>
</feature>
<dbReference type="GO" id="GO:0009360">
    <property type="term" value="C:DNA polymerase III complex"/>
    <property type="evidence" value="ECO:0007669"/>
    <property type="project" value="InterPro"/>
</dbReference>
<dbReference type="RefSeq" id="WP_090306527.1">
    <property type="nucleotide sequence ID" value="NZ_FNRK01000008.1"/>
</dbReference>
<dbReference type="SUPFAM" id="SSF48019">
    <property type="entry name" value="post-AAA+ oligomerization domain-like"/>
    <property type="match status" value="1"/>
</dbReference>
<evidence type="ECO:0000256" key="4">
    <source>
        <dbReference type="ARBA" id="ARBA00022695"/>
    </source>
</evidence>
<dbReference type="NCBIfam" id="NF004046">
    <property type="entry name" value="PRK05563.1"/>
    <property type="match status" value="1"/>
</dbReference>
<name>A0A1H4AJR7_9FIRM</name>
<proteinExistence type="inferred from homology"/>
<dbReference type="CDD" id="cd00009">
    <property type="entry name" value="AAA"/>
    <property type="match status" value="1"/>
</dbReference>
<dbReference type="Pfam" id="PF12169">
    <property type="entry name" value="DNA_pol3_gamma3"/>
    <property type="match status" value="1"/>
</dbReference>
<keyword evidence="15" id="KW-1185">Reference proteome</keyword>
<dbReference type="SUPFAM" id="SSF52540">
    <property type="entry name" value="P-loop containing nucleoside triphosphate hydrolases"/>
    <property type="match status" value="1"/>
</dbReference>
<dbReference type="Proteomes" id="UP000199394">
    <property type="component" value="Unassembled WGS sequence"/>
</dbReference>
<dbReference type="STRING" id="81409.SAMN04515656_108100"/>
<keyword evidence="4" id="KW-0548">Nucleotidyltransferase</keyword>
<dbReference type="EMBL" id="FNRK01000008">
    <property type="protein sequence ID" value="SEA36018.1"/>
    <property type="molecule type" value="Genomic_DNA"/>
</dbReference>
<evidence type="ECO:0000256" key="3">
    <source>
        <dbReference type="ARBA" id="ARBA00022679"/>
    </source>
</evidence>
<keyword evidence="5" id="KW-0235">DNA replication</keyword>
<dbReference type="InterPro" id="IPR045085">
    <property type="entry name" value="HLD_clamp_pol_III_gamma_tau"/>
</dbReference>
<dbReference type="OrthoDB" id="9810148at2"/>
<dbReference type="AlphaFoldDB" id="A0A1H4AJR7"/>
<feature type="region of interest" description="Disordered" evidence="12">
    <location>
        <begin position="380"/>
        <end position="454"/>
    </location>
</feature>
<evidence type="ECO:0000256" key="12">
    <source>
        <dbReference type="SAM" id="MobiDB-lite"/>
    </source>
</evidence>
<reference evidence="14 15" key="1">
    <citation type="submission" date="2016-10" db="EMBL/GenBank/DDBJ databases">
        <authorList>
            <person name="de Groot N.N."/>
        </authorList>
    </citation>
    <scope>NUCLEOTIDE SEQUENCE [LARGE SCALE GENOMIC DNA]</scope>
    <source>
        <strain evidence="14 15">SR12</strain>
    </source>
</reference>
<feature type="compositionally biased region" description="Polar residues" evidence="12">
    <location>
        <begin position="384"/>
        <end position="400"/>
    </location>
</feature>
<gene>
    <name evidence="14" type="ORF">SAMN04515656_108100</name>
</gene>
<evidence type="ECO:0000256" key="7">
    <source>
        <dbReference type="ARBA" id="ARBA00022741"/>
    </source>
</evidence>
<organism evidence="14 15">
    <name type="scientific">Eubacterium aggregans</name>
    <dbReference type="NCBI Taxonomy" id="81409"/>
    <lineage>
        <taxon>Bacteria</taxon>
        <taxon>Bacillati</taxon>
        <taxon>Bacillota</taxon>
        <taxon>Clostridia</taxon>
        <taxon>Eubacteriales</taxon>
        <taxon>Eubacteriaceae</taxon>
        <taxon>Eubacterium</taxon>
    </lineage>
</organism>
<dbReference type="Gene3D" id="1.20.272.10">
    <property type="match status" value="1"/>
</dbReference>
<feature type="compositionally biased region" description="Basic and acidic residues" evidence="12">
    <location>
        <begin position="424"/>
        <end position="435"/>
    </location>
</feature>
<dbReference type="CDD" id="cd18137">
    <property type="entry name" value="HLD_clamp_pol_III_gamma_tau"/>
    <property type="match status" value="1"/>
</dbReference>
<dbReference type="InterPro" id="IPR027417">
    <property type="entry name" value="P-loop_NTPase"/>
</dbReference>
<dbReference type="InterPro" id="IPR008921">
    <property type="entry name" value="DNA_pol3_clamp-load_cplx_C"/>
</dbReference>
<evidence type="ECO:0000256" key="10">
    <source>
        <dbReference type="ARBA" id="ARBA00022932"/>
    </source>
</evidence>
<evidence type="ECO:0000313" key="15">
    <source>
        <dbReference type="Proteomes" id="UP000199394"/>
    </source>
</evidence>
<evidence type="ECO:0000256" key="11">
    <source>
        <dbReference type="ARBA" id="ARBA00049244"/>
    </source>
</evidence>
<evidence type="ECO:0000256" key="8">
    <source>
        <dbReference type="ARBA" id="ARBA00022833"/>
    </source>
</evidence>
<keyword evidence="9" id="KW-0067">ATP-binding</keyword>
<dbReference type="PANTHER" id="PTHR11669:SF0">
    <property type="entry name" value="PROTEIN STICHEL-LIKE 2"/>
    <property type="match status" value="1"/>
</dbReference>
<dbReference type="GO" id="GO:0046872">
    <property type="term" value="F:metal ion binding"/>
    <property type="evidence" value="ECO:0007669"/>
    <property type="project" value="UniProtKB-KW"/>
</dbReference>
<accession>A0A1H4AJR7</accession>
<dbReference type="Gene3D" id="1.10.8.60">
    <property type="match status" value="1"/>
</dbReference>
<evidence type="ECO:0000259" key="13">
    <source>
        <dbReference type="SMART" id="SM00382"/>
    </source>
</evidence>
<dbReference type="GO" id="GO:0005524">
    <property type="term" value="F:ATP binding"/>
    <property type="evidence" value="ECO:0007669"/>
    <property type="project" value="UniProtKB-KW"/>
</dbReference>
<evidence type="ECO:0000256" key="2">
    <source>
        <dbReference type="ARBA" id="ARBA00012417"/>
    </source>
</evidence>
<evidence type="ECO:0000313" key="14">
    <source>
        <dbReference type="EMBL" id="SEA36018.1"/>
    </source>
</evidence>
<evidence type="ECO:0000256" key="1">
    <source>
        <dbReference type="ARBA" id="ARBA00006360"/>
    </source>
</evidence>
<dbReference type="GO" id="GO:0006261">
    <property type="term" value="P:DNA-templated DNA replication"/>
    <property type="evidence" value="ECO:0007669"/>
    <property type="project" value="TreeGrafter"/>
</dbReference>
<comment type="catalytic activity">
    <reaction evidence="11">
        <text>DNA(n) + a 2'-deoxyribonucleoside 5'-triphosphate = DNA(n+1) + diphosphate</text>
        <dbReference type="Rhea" id="RHEA:22508"/>
        <dbReference type="Rhea" id="RHEA-COMP:17339"/>
        <dbReference type="Rhea" id="RHEA-COMP:17340"/>
        <dbReference type="ChEBI" id="CHEBI:33019"/>
        <dbReference type="ChEBI" id="CHEBI:61560"/>
        <dbReference type="ChEBI" id="CHEBI:173112"/>
        <dbReference type="EC" id="2.7.7.7"/>
    </reaction>
</comment>
<keyword evidence="10" id="KW-0239">DNA-directed DNA polymerase</keyword>
<dbReference type="FunFam" id="3.40.50.300:FF:000014">
    <property type="entry name" value="DNA polymerase III subunit gamma/tau"/>
    <property type="match status" value="1"/>
</dbReference>
<dbReference type="Pfam" id="PF13177">
    <property type="entry name" value="DNA_pol3_delta2"/>
    <property type="match status" value="1"/>
</dbReference>
<feature type="compositionally biased region" description="Polar residues" evidence="12">
    <location>
        <begin position="408"/>
        <end position="417"/>
    </location>
</feature>
<keyword evidence="8" id="KW-0862">Zinc</keyword>
<dbReference type="GO" id="GO:0003677">
    <property type="term" value="F:DNA binding"/>
    <property type="evidence" value="ECO:0007669"/>
    <property type="project" value="InterPro"/>
</dbReference>
<feature type="domain" description="AAA+ ATPase" evidence="13">
    <location>
        <begin position="37"/>
        <end position="179"/>
    </location>
</feature>
<dbReference type="SMART" id="SM00382">
    <property type="entry name" value="AAA"/>
    <property type="match status" value="1"/>
</dbReference>
<dbReference type="GO" id="GO:0003887">
    <property type="term" value="F:DNA-directed DNA polymerase activity"/>
    <property type="evidence" value="ECO:0007669"/>
    <property type="project" value="UniProtKB-KW"/>
</dbReference>
<keyword evidence="6" id="KW-0479">Metal-binding</keyword>
<evidence type="ECO:0000256" key="6">
    <source>
        <dbReference type="ARBA" id="ARBA00022723"/>
    </source>
</evidence>
<dbReference type="NCBIfam" id="TIGR02397">
    <property type="entry name" value="dnaX_nterm"/>
    <property type="match status" value="1"/>
</dbReference>
<dbReference type="Gene3D" id="3.40.50.300">
    <property type="entry name" value="P-loop containing nucleotide triphosphate hydrolases"/>
    <property type="match status" value="1"/>
</dbReference>